<keyword evidence="2" id="KW-1185">Reference proteome</keyword>
<organism evidence="1 2">
    <name type="scientific">Desulfosporosinus lacus DSM 15449</name>
    <dbReference type="NCBI Taxonomy" id="1121420"/>
    <lineage>
        <taxon>Bacteria</taxon>
        <taxon>Bacillati</taxon>
        <taxon>Bacillota</taxon>
        <taxon>Clostridia</taxon>
        <taxon>Eubacteriales</taxon>
        <taxon>Desulfitobacteriaceae</taxon>
        <taxon>Desulfosporosinus</taxon>
    </lineage>
</organism>
<dbReference type="SUPFAM" id="SSF52540">
    <property type="entry name" value="P-loop containing nucleoside triphosphate hydrolases"/>
    <property type="match status" value="1"/>
</dbReference>
<dbReference type="EMBL" id="FQXJ01000003">
    <property type="protein sequence ID" value="SHH10925.1"/>
    <property type="molecule type" value="Genomic_DNA"/>
</dbReference>
<protein>
    <submittedName>
        <fullName evidence="1">AAA domain-containing protein, putative AbiEii toxin, Type IV TA system</fullName>
    </submittedName>
</protein>
<dbReference type="STRING" id="1121420.SAMN02746098_00189"/>
<reference evidence="2" key="1">
    <citation type="submission" date="2016-11" db="EMBL/GenBank/DDBJ databases">
        <authorList>
            <person name="Varghese N."/>
            <person name="Submissions S."/>
        </authorList>
    </citation>
    <scope>NUCLEOTIDE SEQUENCE [LARGE SCALE GENOMIC DNA]</scope>
    <source>
        <strain evidence="2">DSM 15449</strain>
    </source>
</reference>
<gene>
    <name evidence="1" type="ORF">SAMN02746098_00189</name>
</gene>
<dbReference type="OrthoDB" id="9809324at2"/>
<dbReference type="InterPro" id="IPR027417">
    <property type="entry name" value="P-loop_NTPase"/>
</dbReference>
<evidence type="ECO:0000313" key="2">
    <source>
        <dbReference type="Proteomes" id="UP000183954"/>
    </source>
</evidence>
<name>A0A1M5Q9Z3_9FIRM</name>
<sequence length="466" mass="53372">MEKMIVRIQKAEITNFQNVKHGAFRFACNFRNDIFEETSDLLGIYGQNGSGKTTFIHALSVLDALLAGKVLPKETINHITKDQKHAKFSYEFSLTDSINFYKVIYEFIICKREKDTWDEETENYNPVYVSYEKIRYANFENGKWSNFRTLIDCSLIDEKVFQPNIRLQEFTGKNSKIVEELRVCKKIAIKQSTSFIFSRETQKQILQCKVPTYVKILQSLNYFGRFDLFVIQNRDAEALNAAIPVSMMENDNSISALSLGSIAIRFDGPTVIPEKSYCRASEVVVVMNTVLCEIVPGLQVELFNMGKQMMQDGMEGIRVEMASVRKGHKIPIRYESEGIKKIISILHMIIAMHNNPSMTLAIDELDAGIFEYLLGEILKVVKESGKGQLIFTSHNLRPLEMLHKNSILFTTTNPENRYIRLTNVNTNNNLRDLYLHDIILGGQKECIYESTNIFAIGRALRMAGKK</sequence>
<dbReference type="AlphaFoldDB" id="A0A1M5Q9Z3"/>
<accession>A0A1M5Q9Z3</accession>
<proteinExistence type="predicted"/>
<dbReference type="Gene3D" id="3.40.50.300">
    <property type="entry name" value="P-loop containing nucleotide triphosphate hydrolases"/>
    <property type="match status" value="2"/>
</dbReference>
<dbReference type="RefSeq" id="WP_073027140.1">
    <property type="nucleotide sequence ID" value="NZ_FQXJ01000003.1"/>
</dbReference>
<dbReference type="PANTHER" id="PTHR40396:SF1">
    <property type="entry name" value="ATPASE AAA-TYPE CORE DOMAIN-CONTAINING PROTEIN"/>
    <property type="match status" value="1"/>
</dbReference>
<dbReference type="PANTHER" id="PTHR40396">
    <property type="entry name" value="ATPASE-LIKE PROTEIN"/>
    <property type="match status" value="1"/>
</dbReference>
<evidence type="ECO:0000313" key="1">
    <source>
        <dbReference type="EMBL" id="SHH10925.1"/>
    </source>
</evidence>
<dbReference type="Proteomes" id="UP000183954">
    <property type="component" value="Unassembled WGS sequence"/>
</dbReference>
<dbReference type="CDD" id="cd00267">
    <property type="entry name" value="ABC_ATPase"/>
    <property type="match status" value="1"/>
</dbReference>